<dbReference type="EMBL" id="VSRR010016226">
    <property type="protein sequence ID" value="MPC59074.1"/>
    <property type="molecule type" value="Genomic_DNA"/>
</dbReference>
<keyword evidence="3" id="KW-1185">Reference proteome</keyword>
<evidence type="ECO:0000313" key="2">
    <source>
        <dbReference type="EMBL" id="MPC59074.1"/>
    </source>
</evidence>
<evidence type="ECO:0000256" key="1">
    <source>
        <dbReference type="SAM" id="MobiDB-lite"/>
    </source>
</evidence>
<feature type="compositionally biased region" description="Basic and acidic residues" evidence="1">
    <location>
        <begin position="44"/>
        <end position="71"/>
    </location>
</feature>
<reference evidence="2 3" key="1">
    <citation type="submission" date="2019-05" db="EMBL/GenBank/DDBJ databases">
        <title>Another draft genome of Portunus trituberculatus and its Hox gene families provides insights of decapod evolution.</title>
        <authorList>
            <person name="Jeong J.-H."/>
            <person name="Song I."/>
            <person name="Kim S."/>
            <person name="Choi T."/>
            <person name="Kim D."/>
            <person name="Ryu S."/>
            <person name="Kim W."/>
        </authorList>
    </citation>
    <scope>NUCLEOTIDE SEQUENCE [LARGE SCALE GENOMIC DNA]</scope>
    <source>
        <tissue evidence="2">Muscle</tissue>
    </source>
</reference>
<accession>A0A5B7GR27</accession>
<organism evidence="2 3">
    <name type="scientific">Portunus trituberculatus</name>
    <name type="common">Swimming crab</name>
    <name type="synonym">Neptunus trituberculatus</name>
    <dbReference type="NCBI Taxonomy" id="210409"/>
    <lineage>
        <taxon>Eukaryota</taxon>
        <taxon>Metazoa</taxon>
        <taxon>Ecdysozoa</taxon>
        <taxon>Arthropoda</taxon>
        <taxon>Crustacea</taxon>
        <taxon>Multicrustacea</taxon>
        <taxon>Malacostraca</taxon>
        <taxon>Eumalacostraca</taxon>
        <taxon>Eucarida</taxon>
        <taxon>Decapoda</taxon>
        <taxon>Pleocyemata</taxon>
        <taxon>Brachyura</taxon>
        <taxon>Eubrachyura</taxon>
        <taxon>Portunoidea</taxon>
        <taxon>Portunidae</taxon>
        <taxon>Portuninae</taxon>
        <taxon>Portunus</taxon>
    </lineage>
</organism>
<feature type="region of interest" description="Disordered" evidence="1">
    <location>
        <begin position="1"/>
        <end position="91"/>
    </location>
</feature>
<protein>
    <submittedName>
        <fullName evidence="2">Uncharacterized protein</fullName>
    </submittedName>
</protein>
<dbReference type="AlphaFoldDB" id="A0A5B7GR27"/>
<name>A0A5B7GR27_PORTR</name>
<evidence type="ECO:0000313" key="3">
    <source>
        <dbReference type="Proteomes" id="UP000324222"/>
    </source>
</evidence>
<feature type="compositionally biased region" description="Basic and acidic residues" evidence="1">
    <location>
        <begin position="18"/>
        <end position="27"/>
    </location>
</feature>
<proteinExistence type="predicted"/>
<gene>
    <name evidence="2" type="ORF">E2C01_053089</name>
</gene>
<sequence>MVQLRGGVNTGPALNSVEQRHRGRREEWSDEVAQGEHAGTGVQDEGRGEREDERSLEGEGIKDMGRGRGEGADQGGMARVERERNGVRKVK</sequence>
<dbReference type="Proteomes" id="UP000324222">
    <property type="component" value="Unassembled WGS sequence"/>
</dbReference>
<feature type="compositionally biased region" description="Basic and acidic residues" evidence="1">
    <location>
        <begin position="79"/>
        <end position="91"/>
    </location>
</feature>
<comment type="caution">
    <text evidence="2">The sequence shown here is derived from an EMBL/GenBank/DDBJ whole genome shotgun (WGS) entry which is preliminary data.</text>
</comment>